<keyword evidence="3" id="KW-1185">Reference proteome</keyword>
<protein>
    <submittedName>
        <fullName evidence="2">Monooxygenase</fullName>
    </submittedName>
</protein>
<keyword evidence="1" id="KW-0560">Oxidoreductase</keyword>
<dbReference type="GO" id="GO:0050660">
    <property type="term" value="F:flavin adenine dinucleotide binding"/>
    <property type="evidence" value="ECO:0007669"/>
    <property type="project" value="TreeGrafter"/>
</dbReference>
<dbReference type="Proteomes" id="UP000031192">
    <property type="component" value="Unassembled WGS sequence"/>
</dbReference>
<dbReference type="SUPFAM" id="SSF51905">
    <property type="entry name" value="FAD/NAD(P)-binding domain"/>
    <property type="match status" value="2"/>
</dbReference>
<evidence type="ECO:0000313" key="2">
    <source>
        <dbReference type="EMBL" id="KID89638.1"/>
    </source>
</evidence>
<evidence type="ECO:0000313" key="3">
    <source>
        <dbReference type="Proteomes" id="UP000031192"/>
    </source>
</evidence>
<proteinExistence type="predicted"/>
<gene>
    <name evidence="2" type="ORF">MGU_03685</name>
</gene>
<accession>A0A0B4H3A8</accession>
<name>A0A0B4H3A8_METGA</name>
<dbReference type="EMBL" id="AZNH01000008">
    <property type="protein sequence ID" value="KID89638.1"/>
    <property type="molecule type" value="Genomic_DNA"/>
</dbReference>
<keyword evidence="2" id="KW-0503">Monooxygenase</keyword>
<dbReference type="OrthoDB" id="4934769at2759"/>
<dbReference type="AlphaFoldDB" id="A0A0B4H3A8"/>
<dbReference type="HOGENOM" id="CLU_015676_1_2_1"/>
<dbReference type="GO" id="GO:0004497">
    <property type="term" value="F:monooxygenase activity"/>
    <property type="evidence" value="ECO:0007669"/>
    <property type="project" value="UniProtKB-KW"/>
</dbReference>
<dbReference type="Pfam" id="PF13738">
    <property type="entry name" value="Pyr_redox_3"/>
    <property type="match status" value="1"/>
</dbReference>
<reference evidence="2 3" key="1">
    <citation type="journal article" date="2014" name="Proc. Natl. Acad. Sci. U.S.A.">
        <title>Trajectory and genomic determinants of fungal-pathogen speciation and host adaptation.</title>
        <authorList>
            <person name="Hu X."/>
            <person name="Xiao G."/>
            <person name="Zheng P."/>
            <person name="Shang Y."/>
            <person name="Su Y."/>
            <person name="Zhang X."/>
            <person name="Liu X."/>
            <person name="Zhan S."/>
            <person name="St Leger R.J."/>
            <person name="Wang C."/>
        </authorList>
    </citation>
    <scope>NUCLEOTIDE SEQUENCE [LARGE SCALE GENOMIC DNA]</scope>
    <source>
        <strain evidence="2 3">ARSEF 977</strain>
    </source>
</reference>
<dbReference type="Gene3D" id="3.50.50.60">
    <property type="entry name" value="FAD/NAD(P)-binding domain"/>
    <property type="match status" value="2"/>
</dbReference>
<organism evidence="2 3">
    <name type="scientific">Metarhizium guizhouense (strain ARSEF 977)</name>
    <dbReference type="NCBI Taxonomy" id="1276136"/>
    <lineage>
        <taxon>Eukaryota</taxon>
        <taxon>Fungi</taxon>
        <taxon>Dikarya</taxon>
        <taxon>Ascomycota</taxon>
        <taxon>Pezizomycotina</taxon>
        <taxon>Sordariomycetes</taxon>
        <taxon>Hypocreomycetidae</taxon>
        <taxon>Hypocreales</taxon>
        <taxon>Clavicipitaceae</taxon>
        <taxon>Metarhizium</taxon>
    </lineage>
</organism>
<dbReference type="PANTHER" id="PTHR43539:SF24">
    <property type="entry name" value="FAD_NAD(P)-BINDING DOMAIN-CONTAINING PROTEIN-RELATED"/>
    <property type="match status" value="1"/>
</dbReference>
<dbReference type="PANTHER" id="PTHR43539">
    <property type="entry name" value="FLAVIN-BINDING MONOOXYGENASE-LIKE PROTEIN (AFU_ORTHOLOGUE AFUA_4G09220)"/>
    <property type="match status" value="1"/>
</dbReference>
<dbReference type="InterPro" id="IPR050982">
    <property type="entry name" value="Auxin_biosynth/cation_transpt"/>
</dbReference>
<dbReference type="InterPro" id="IPR036188">
    <property type="entry name" value="FAD/NAD-bd_sf"/>
</dbReference>
<comment type="caution">
    <text evidence="2">The sequence shown here is derived from an EMBL/GenBank/DDBJ whole genome shotgun (WGS) entry which is preliminary data.</text>
</comment>
<sequence>MDGTVLPSLPELRLHTPRDAIDAQGIVANWLAQLQKCFEEHVYDDMSHLFIDDCWWRDILGLAWDFTTKQGRDTIGAYLTSSEVSLEKLSPCTGGLKPALVEWGEMAFVQSGFIFGTRHGQGRGLVRLAHGADDTWKAWTVFTQLEELKQSPLKHETTAVDGANSAAEDVVPVLIVGAGQAGVMLGTRLRHMDVPVLLVERHRAVGDAWRSRYDSVRLHTPKWTDHYPFLRYPDNWPEWLGRDRVADFLEHYAQLMDLDIMLGTSVTSVRRDGAKWAVELYGPQGRRTIFPRHVVLATGVMSDEPNMPRFTGQDSFKGVVYHASQRKSGHQVPDVAAKSVVVVGCSTSGHDAAQDFVNCGAKQVSMVQRHPIFCVSSQSWKTMQLGLWNMEGLALDEADVLGNSFPTAVIRTMSIGLTAAMAEADAEMLDGLRRAGLAVRTGRDGYGLADHQLIRGGHFYIDQGASGMIVDGRIRVHCCEGGVRELRERSVTLADGTELEADVVVLATGYRKNIDHVRALMGDEVADRLEGFGDLDGEQERRGWWRPTGVEGFWYMTGSFMWCRQFSQALALQIAADLGRRVSPGGDA</sequence>
<evidence type="ECO:0000256" key="1">
    <source>
        <dbReference type="ARBA" id="ARBA00023002"/>
    </source>
</evidence>